<comment type="caution">
    <text evidence="1">The sequence shown here is derived from an EMBL/GenBank/DDBJ whole genome shotgun (WGS) entry which is preliminary data.</text>
</comment>
<keyword evidence="2" id="KW-1185">Reference proteome</keyword>
<evidence type="ECO:0000313" key="1">
    <source>
        <dbReference type="EMBL" id="MBK1817955.1"/>
    </source>
</evidence>
<dbReference type="SUPFAM" id="SSF53649">
    <property type="entry name" value="Alkaline phosphatase-like"/>
    <property type="match status" value="1"/>
</dbReference>
<gene>
    <name evidence="1" type="ORF">JIN84_20200</name>
</gene>
<dbReference type="Gene3D" id="3.40.720.10">
    <property type="entry name" value="Alkaline Phosphatase, subunit A"/>
    <property type="match status" value="1"/>
</dbReference>
<protein>
    <submittedName>
        <fullName evidence="1">Alkaline phosphatase family protein</fullName>
    </submittedName>
</protein>
<dbReference type="EMBL" id="JAENIK010000012">
    <property type="protein sequence ID" value="MBK1817955.1"/>
    <property type="molecule type" value="Genomic_DNA"/>
</dbReference>
<proteinExistence type="predicted"/>
<name>A0A934VDA8_9BACT</name>
<dbReference type="InterPro" id="IPR017850">
    <property type="entry name" value="Alkaline_phosphatase_core_sf"/>
</dbReference>
<evidence type="ECO:0000313" key="2">
    <source>
        <dbReference type="Proteomes" id="UP000600139"/>
    </source>
</evidence>
<organism evidence="1 2">
    <name type="scientific">Luteolibacter yonseiensis</name>
    <dbReference type="NCBI Taxonomy" id="1144680"/>
    <lineage>
        <taxon>Bacteria</taxon>
        <taxon>Pseudomonadati</taxon>
        <taxon>Verrucomicrobiota</taxon>
        <taxon>Verrucomicrobiia</taxon>
        <taxon>Verrucomicrobiales</taxon>
        <taxon>Verrucomicrobiaceae</taxon>
        <taxon>Luteolibacter</taxon>
    </lineage>
</organism>
<reference evidence="1" key="1">
    <citation type="submission" date="2021-01" db="EMBL/GenBank/DDBJ databases">
        <title>Modified the classification status of verrucomicrobia.</title>
        <authorList>
            <person name="Feng X."/>
        </authorList>
    </citation>
    <scope>NUCLEOTIDE SEQUENCE</scope>
    <source>
        <strain evidence="1">JCM 18052</strain>
    </source>
</reference>
<dbReference type="InterPro" id="IPR002591">
    <property type="entry name" value="Phosphodiest/P_Trfase"/>
</dbReference>
<sequence length="380" mass="43036">MKQRIDIFIFADALGWAIASRRRFAENLLPVRNKCETLLGYSSTCDPTILTGAVPSDHGHFSFFIKAPSESPFSNLRPFGILPEIVAGHHRVRNKVSKFIARRQGYTGYFQLYSVPFSKLPYLDYSEKKDIYEPGGITGGQTTIFEHWQKSGKPWVRSDWRLSDPENIAHARAEIEKGQVELIYLFTAKLDAVMHKYGVDHPEVDAAFDQFEKNLQSLADLASRHYRDVRIHLFSDHGMADVHVCSDLLPRWNKLGLKYGRDYIAVWDSTMARFWFSDETSRTTATAWLAAQPDGEILTDERLAGYGCLFPDRKYGELFYLLPSGSLFVPSFLNQRKVTAMHGYAPEHPDSAAAWMSNADTLPVRSLPGIFPVMKAASEA</sequence>
<dbReference type="Pfam" id="PF01663">
    <property type="entry name" value="Phosphodiest"/>
    <property type="match status" value="1"/>
</dbReference>
<accession>A0A934VDA8</accession>
<dbReference type="RefSeq" id="WP_200352880.1">
    <property type="nucleotide sequence ID" value="NZ_BAABHZ010000001.1"/>
</dbReference>
<dbReference type="AlphaFoldDB" id="A0A934VDA8"/>
<dbReference type="Proteomes" id="UP000600139">
    <property type="component" value="Unassembled WGS sequence"/>
</dbReference>